<dbReference type="Pfam" id="PF11612">
    <property type="entry name" value="T2SSJ"/>
    <property type="match status" value="1"/>
</dbReference>
<dbReference type="AlphaFoldDB" id="A0A0K1PCU8"/>
<keyword evidence="9 10" id="KW-0472">Membrane</keyword>
<evidence type="ECO:0000256" key="3">
    <source>
        <dbReference type="ARBA" id="ARBA00021539"/>
    </source>
</evidence>
<proteinExistence type="inferred from homology"/>
<feature type="transmembrane region" description="Helical" evidence="10">
    <location>
        <begin position="7"/>
        <end position="28"/>
    </location>
</feature>
<dbReference type="PANTHER" id="PTHR39583">
    <property type="entry name" value="TYPE II SECRETION SYSTEM PROTEIN J-RELATED"/>
    <property type="match status" value="1"/>
</dbReference>
<dbReference type="NCBIfam" id="TIGR02532">
    <property type="entry name" value="IV_pilin_GFxxxE"/>
    <property type="match status" value="1"/>
</dbReference>
<keyword evidence="12" id="KW-1185">Reference proteome</keyword>
<evidence type="ECO:0000256" key="4">
    <source>
        <dbReference type="ARBA" id="ARBA00022475"/>
    </source>
</evidence>
<organism evidence="11 12">
    <name type="scientific">Vulgatibacter incomptus</name>
    <dbReference type="NCBI Taxonomy" id="1391653"/>
    <lineage>
        <taxon>Bacteria</taxon>
        <taxon>Pseudomonadati</taxon>
        <taxon>Myxococcota</taxon>
        <taxon>Myxococcia</taxon>
        <taxon>Myxococcales</taxon>
        <taxon>Cystobacterineae</taxon>
        <taxon>Vulgatibacteraceae</taxon>
        <taxon>Vulgatibacter</taxon>
    </lineage>
</organism>
<comment type="subcellular location">
    <subcellularLocation>
        <location evidence="1">Cell inner membrane</location>
        <topology evidence="1">Single-pass membrane protein</topology>
    </subcellularLocation>
</comment>
<dbReference type="SUPFAM" id="SSF54523">
    <property type="entry name" value="Pili subunits"/>
    <property type="match status" value="1"/>
</dbReference>
<evidence type="ECO:0000256" key="5">
    <source>
        <dbReference type="ARBA" id="ARBA00022481"/>
    </source>
</evidence>
<accession>A0A0K1PCU8</accession>
<dbReference type="Proteomes" id="UP000055590">
    <property type="component" value="Chromosome"/>
</dbReference>
<dbReference type="PANTHER" id="PTHR39583:SF2">
    <property type="entry name" value="TYPE II SECRETION SYSTEM PROTEIN J"/>
    <property type="match status" value="1"/>
</dbReference>
<evidence type="ECO:0000256" key="2">
    <source>
        <dbReference type="ARBA" id="ARBA00011084"/>
    </source>
</evidence>
<name>A0A0K1PCU8_9BACT</name>
<evidence type="ECO:0000256" key="9">
    <source>
        <dbReference type="ARBA" id="ARBA00023136"/>
    </source>
</evidence>
<keyword evidence="8 10" id="KW-1133">Transmembrane helix</keyword>
<evidence type="ECO:0000256" key="7">
    <source>
        <dbReference type="ARBA" id="ARBA00022692"/>
    </source>
</evidence>
<keyword evidence="5" id="KW-0488">Methylation</keyword>
<dbReference type="InterPro" id="IPR012902">
    <property type="entry name" value="N_methyl_site"/>
</dbReference>
<dbReference type="GO" id="GO:0005886">
    <property type="term" value="C:plasma membrane"/>
    <property type="evidence" value="ECO:0007669"/>
    <property type="project" value="UniProtKB-SubCell"/>
</dbReference>
<sequence>MKRGFTLLEVMIALAIVTVLAALVYGSFNPTYQAKMLVEEQAERYHGLRLAMGRMARELSMAYVSDRYDSNQLRERPTQFVANHSSNRDKLRFTTFAHERLYEDVKESDQALVEYRVDRDPEDPRKNALIRREKTVIDERPADGGAETVLATDIDGLNFEFWDVKKKEWVTDWDTTEQAYSNRLPERVRITIHAKGDDGKERKYVSQTMIQLRVPLGKG</sequence>
<dbReference type="STRING" id="1391653.AKJ08_1714"/>
<keyword evidence="4" id="KW-1003">Cell membrane</keyword>
<dbReference type="InterPro" id="IPR010055">
    <property type="entry name" value="T2SS_protein-GspJ"/>
</dbReference>
<dbReference type="KEGG" id="vin:AKJ08_1714"/>
<dbReference type="Pfam" id="PF07963">
    <property type="entry name" value="N_methyl"/>
    <property type="match status" value="1"/>
</dbReference>
<dbReference type="PROSITE" id="PS00409">
    <property type="entry name" value="PROKAR_NTER_METHYL"/>
    <property type="match status" value="1"/>
</dbReference>
<dbReference type="InterPro" id="IPR051621">
    <property type="entry name" value="T2SS_protein_J"/>
</dbReference>
<evidence type="ECO:0000256" key="8">
    <source>
        <dbReference type="ARBA" id="ARBA00022989"/>
    </source>
</evidence>
<evidence type="ECO:0000256" key="1">
    <source>
        <dbReference type="ARBA" id="ARBA00004377"/>
    </source>
</evidence>
<gene>
    <name evidence="11" type="ORF">AKJ08_1714</name>
</gene>
<dbReference type="RefSeq" id="WP_050725651.1">
    <property type="nucleotide sequence ID" value="NZ_CP012332.1"/>
</dbReference>
<dbReference type="Gene3D" id="3.30.700.10">
    <property type="entry name" value="Glycoprotein, Type 4 Pilin"/>
    <property type="match status" value="1"/>
</dbReference>
<evidence type="ECO:0000313" key="12">
    <source>
        <dbReference type="Proteomes" id="UP000055590"/>
    </source>
</evidence>
<dbReference type="GO" id="GO:0015628">
    <property type="term" value="P:protein secretion by the type II secretion system"/>
    <property type="evidence" value="ECO:0007669"/>
    <property type="project" value="InterPro"/>
</dbReference>
<evidence type="ECO:0000256" key="10">
    <source>
        <dbReference type="SAM" id="Phobius"/>
    </source>
</evidence>
<protein>
    <recommendedName>
        <fullName evidence="3">Type II secretion system protein J</fullName>
    </recommendedName>
</protein>
<keyword evidence="7 10" id="KW-0812">Transmembrane</keyword>
<dbReference type="GO" id="GO:0015627">
    <property type="term" value="C:type II protein secretion system complex"/>
    <property type="evidence" value="ECO:0007669"/>
    <property type="project" value="InterPro"/>
</dbReference>
<comment type="similarity">
    <text evidence="2">Belongs to the GSP J family.</text>
</comment>
<dbReference type="EMBL" id="CP012332">
    <property type="protein sequence ID" value="AKU91327.1"/>
    <property type="molecule type" value="Genomic_DNA"/>
</dbReference>
<evidence type="ECO:0000313" key="11">
    <source>
        <dbReference type="EMBL" id="AKU91327.1"/>
    </source>
</evidence>
<reference evidence="11 12" key="1">
    <citation type="submission" date="2015-08" db="EMBL/GenBank/DDBJ databases">
        <authorList>
            <person name="Babu N.S."/>
            <person name="Beckwith C.J."/>
            <person name="Beseler K.G."/>
            <person name="Brison A."/>
            <person name="Carone J.V."/>
            <person name="Caskin T.P."/>
            <person name="Diamond M."/>
            <person name="Durham M.E."/>
            <person name="Foxe J.M."/>
            <person name="Go M."/>
            <person name="Henderson B.A."/>
            <person name="Jones I.B."/>
            <person name="McGettigan J.A."/>
            <person name="Micheletti S.J."/>
            <person name="Nasrallah M.E."/>
            <person name="Ortiz D."/>
            <person name="Piller C.R."/>
            <person name="Privatt S.R."/>
            <person name="Schneider S.L."/>
            <person name="Sharp S."/>
            <person name="Smith T.C."/>
            <person name="Stanton J.D."/>
            <person name="Ullery H.E."/>
            <person name="Wilson R.J."/>
            <person name="Serrano M.G."/>
            <person name="Buck G."/>
            <person name="Lee V."/>
            <person name="Wang Y."/>
            <person name="Carvalho R."/>
            <person name="Voegtly L."/>
            <person name="Shi R."/>
            <person name="Duckworth R."/>
            <person name="Johnson A."/>
            <person name="Loviza R."/>
            <person name="Walstead R."/>
            <person name="Shah Z."/>
            <person name="Kiflezghi M."/>
            <person name="Wade K."/>
            <person name="Ball S.L."/>
            <person name="Bradley K.W."/>
            <person name="Asai D.J."/>
            <person name="Bowman C.A."/>
            <person name="Russell D.A."/>
            <person name="Pope W.H."/>
            <person name="Jacobs-Sera D."/>
            <person name="Hendrix R.W."/>
            <person name="Hatfull G.F."/>
        </authorList>
    </citation>
    <scope>NUCLEOTIDE SEQUENCE [LARGE SCALE GENOMIC DNA]</scope>
    <source>
        <strain evidence="11 12">DSM 27710</strain>
    </source>
</reference>
<keyword evidence="6" id="KW-0997">Cell inner membrane</keyword>
<evidence type="ECO:0000256" key="6">
    <source>
        <dbReference type="ARBA" id="ARBA00022519"/>
    </source>
</evidence>
<dbReference type="InterPro" id="IPR045584">
    <property type="entry name" value="Pilin-like"/>
</dbReference>